<evidence type="ECO:0000256" key="9">
    <source>
        <dbReference type="ARBA" id="ARBA00037922"/>
    </source>
</evidence>
<dbReference type="SUPFAM" id="SSF55347">
    <property type="entry name" value="Glyceraldehyde-3-phosphate dehydrogenase-like, C-terminal domain"/>
    <property type="match status" value="1"/>
</dbReference>
<dbReference type="UniPathway" id="UPA00034">
    <property type="reaction ID" value="UER00018"/>
</dbReference>
<proteinExistence type="inferred from homology"/>
<comment type="caution">
    <text evidence="16">The sequence shown here is derived from an EMBL/GenBank/DDBJ whole genome shotgun (WGS) entry which is preliminary data.</text>
</comment>
<reference evidence="16" key="1">
    <citation type="journal article" date="2020" name="mSystems">
        <title>Genome- and Community-Level Interaction Insights into Carbon Utilization and Element Cycling Functions of Hydrothermarchaeota in Hydrothermal Sediment.</title>
        <authorList>
            <person name="Zhou Z."/>
            <person name="Liu Y."/>
            <person name="Xu W."/>
            <person name="Pan J."/>
            <person name="Luo Z.H."/>
            <person name="Li M."/>
        </authorList>
    </citation>
    <scope>NUCLEOTIDE SEQUENCE [LARGE SCALE GENOMIC DNA]</scope>
    <source>
        <strain evidence="16">SpSt-87</strain>
    </source>
</reference>
<evidence type="ECO:0000256" key="5">
    <source>
        <dbReference type="ARBA" id="ARBA00022915"/>
    </source>
</evidence>
<evidence type="ECO:0000313" key="16">
    <source>
        <dbReference type="EMBL" id="HFW31709.1"/>
    </source>
</evidence>
<feature type="binding site" evidence="13">
    <location>
        <begin position="157"/>
        <end position="158"/>
    </location>
    <ligand>
        <name>(S)-2,3,4,5-tetrahydrodipicolinate</name>
        <dbReference type="ChEBI" id="CHEBI:16845"/>
    </ligand>
</feature>
<evidence type="ECO:0000256" key="10">
    <source>
        <dbReference type="ARBA" id="ARBA00038983"/>
    </source>
</evidence>
<comment type="caution">
    <text evidence="13">Was originally thought to be a dihydrodipicolinate reductase (DHDPR), catalyzing the conversion of dihydrodipicolinate to tetrahydrodipicolinate. However, it was shown in E.coli that the substrate of the enzymatic reaction is not dihydrodipicolinate (DHDP) but in fact (2S,4S)-4-hydroxy-2,3,4,5-tetrahydrodipicolinic acid (HTPA), the product released by the DapA-catalyzed reaction.</text>
</comment>
<feature type="domain" description="Dihydrodipicolinate reductase N-terminal" evidence="14">
    <location>
        <begin position="1"/>
        <end position="118"/>
    </location>
</feature>
<dbReference type="NCBIfam" id="TIGR00036">
    <property type="entry name" value="dapB"/>
    <property type="match status" value="1"/>
</dbReference>
<keyword evidence="7 13" id="KW-0520">NAD</keyword>
<dbReference type="FunFam" id="3.30.360.10:FF:000009">
    <property type="entry name" value="4-hydroxy-tetrahydrodipicolinate reductase"/>
    <property type="match status" value="1"/>
</dbReference>
<dbReference type="SUPFAM" id="SSF51735">
    <property type="entry name" value="NAD(P)-binding Rossmann-fold domains"/>
    <property type="match status" value="1"/>
</dbReference>
<dbReference type="PROSITE" id="PS01298">
    <property type="entry name" value="DAPB"/>
    <property type="match status" value="1"/>
</dbReference>
<evidence type="ECO:0000256" key="3">
    <source>
        <dbReference type="ARBA" id="ARBA00022605"/>
    </source>
</evidence>
<evidence type="ECO:0000256" key="11">
    <source>
        <dbReference type="ARBA" id="ARBA00049080"/>
    </source>
</evidence>
<comment type="subcellular location">
    <subcellularLocation>
        <location evidence="13">Cytoplasm</location>
    </subcellularLocation>
</comment>
<comment type="catalytic activity">
    <reaction evidence="11 13">
        <text>(S)-2,3,4,5-tetrahydrodipicolinate + NADP(+) + H2O = (2S,4S)-4-hydroxy-2,3,4,5-tetrahydrodipicolinate + NADPH + H(+)</text>
        <dbReference type="Rhea" id="RHEA:35331"/>
        <dbReference type="ChEBI" id="CHEBI:15377"/>
        <dbReference type="ChEBI" id="CHEBI:15378"/>
        <dbReference type="ChEBI" id="CHEBI:16845"/>
        <dbReference type="ChEBI" id="CHEBI:57783"/>
        <dbReference type="ChEBI" id="CHEBI:58349"/>
        <dbReference type="ChEBI" id="CHEBI:67139"/>
        <dbReference type="EC" id="1.17.1.8"/>
    </reaction>
</comment>
<sequence>MRVAVSGAAGRMGRLVVKNAVLEGLVVSQAFDINEVGKDAGELAGVGKIGVPVQDDISKLDADVLIDFTTAEAAIQNAKIAAEKGVRIVMGTTGFTDEERKRLAELAEKVPMIISPNFSLGVNVFWKIVEYAASMLYEWDAEIVEIHHRHKRDSPSGTALKLAEIVRKVKGEKGLEAEMKTCREGISPRGNEIGVFGVRGGDVVGEHTVFFFGNGERIELTHRAMSRECFAIGAVKAAKWIAGIDRPGLYTMDDFLGF</sequence>
<comment type="similarity">
    <text evidence="1 13">Belongs to the DapB family.</text>
</comment>
<dbReference type="Pfam" id="PF01113">
    <property type="entry name" value="DapB_N"/>
    <property type="match status" value="1"/>
</dbReference>
<comment type="catalytic activity">
    <reaction evidence="12 13">
        <text>(S)-2,3,4,5-tetrahydrodipicolinate + NAD(+) + H2O = (2S,4S)-4-hydroxy-2,3,4,5-tetrahydrodipicolinate + NADH + H(+)</text>
        <dbReference type="Rhea" id="RHEA:35323"/>
        <dbReference type="ChEBI" id="CHEBI:15377"/>
        <dbReference type="ChEBI" id="CHEBI:15378"/>
        <dbReference type="ChEBI" id="CHEBI:16845"/>
        <dbReference type="ChEBI" id="CHEBI:57540"/>
        <dbReference type="ChEBI" id="CHEBI:57945"/>
        <dbReference type="ChEBI" id="CHEBI:67139"/>
        <dbReference type="EC" id="1.17.1.8"/>
    </reaction>
</comment>
<protein>
    <recommendedName>
        <fullName evidence="10 13">4-hydroxy-tetrahydrodipicolinate reductase</fullName>
        <shortName evidence="13">HTPA reductase</shortName>
        <ecNumber evidence="10 13">1.17.1.8</ecNumber>
    </recommendedName>
</protein>
<dbReference type="GO" id="GO:0051287">
    <property type="term" value="F:NAD binding"/>
    <property type="evidence" value="ECO:0007669"/>
    <property type="project" value="UniProtKB-UniRule"/>
</dbReference>
<feature type="active site" description="Proton donor" evidence="13">
    <location>
        <position position="151"/>
    </location>
</feature>
<dbReference type="PANTHER" id="PTHR20836:SF0">
    <property type="entry name" value="4-HYDROXY-TETRAHYDRODIPICOLINATE REDUCTASE 1, CHLOROPLASTIC-RELATED"/>
    <property type="match status" value="1"/>
</dbReference>
<dbReference type="Gene3D" id="3.30.360.10">
    <property type="entry name" value="Dihydrodipicolinate Reductase, domain 2"/>
    <property type="match status" value="1"/>
</dbReference>
<dbReference type="InterPro" id="IPR023940">
    <property type="entry name" value="DHDPR_bac"/>
</dbReference>
<dbReference type="Pfam" id="PF05173">
    <property type="entry name" value="DapB_C"/>
    <property type="match status" value="1"/>
</dbReference>
<evidence type="ECO:0000256" key="4">
    <source>
        <dbReference type="ARBA" id="ARBA00022857"/>
    </source>
</evidence>
<feature type="binding site" evidence="13">
    <location>
        <position position="148"/>
    </location>
    <ligand>
        <name>(S)-2,3,4,5-tetrahydrodipicolinate</name>
        <dbReference type="ChEBI" id="CHEBI:16845"/>
    </ligand>
</feature>
<evidence type="ECO:0000256" key="8">
    <source>
        <dbReference type="ARBA" id="ARBA00023154"/>
    </source>
</evidence>
<keyword evidence="3 13" id="KW-0028">Amino-acid biosynthesis</keyword>
<dbReference type="EMBL" id="DTLB01000008">
    <property type="protein sequence ID" value="HFW31709.1"/>
    <property type="molecule type" value="Genomic_DNA"/>
</dbReference>
<keyword evidence="5 13" id="KW-0220">Diaminopimelate biosynthesis</keyword>
<feature type="binding site" evidence="13">
    <location>
        <begin position="7"/>
        <end position="12"/>
    </location>
    <ligand>
        <name>NAD(+)</name>
        <dbReference type="ChEBI" id="CHEBI:57540"/>
    </ligand>
</feature>
<comment type="function">
    <text evidence="13">Catalyzes the conversion of 4-hydroxy-tetrahydrodipicolinate (HTPA) to tetrahydrodipicolinate.</text>
</comment>
<dbReference type="CDD" id="cd02274">
    <property type="entry name" value="DHDPR_N"/>
    <property type="match status" value="1"/>
</dbReference>
<feature type="binding site" evidence="13">
    <location>
        <begin position="115"/>
        <end position="118"/>
    </location>
    <ligand>
        <name>NAD(+)</name>
        <dbReference type="ChEBI" id="CHEBI:57540"/>
    </ligand>
</feature>
<keyword evidence="8 13" id="KW-0457">Lysine biosynthesis</keyword>
<dbReference type="Gene3D" id="3.40.50.720">
    <property type="entry name" value="NAD(P)-binding Rossmann-like Domain"/>
    <property type="match status" value="1"/>
</dbReference>
<comment type="pathway">
    <text evidence="9 13">Amino-acid biosynthesis; L-lysine biosynthesis via DAP pathway; (S)-tetrahydrodipicolinate from L-aspartate: step 4/4.</text>
</comment>
<evidence type="ECO:0000256" key="2">
    <source>
        <dbReference type="ARBA" id="ARBA00022490"/>
    </source>
</evidence>
<keyword evidence="6 13" id="KW-0560">Oxidoreductase</keyword>
<gene>
    <name evidence="13 16" type="primary">dapB</name>
    <name evidence="16" type="ORF">ENW66_01960</name>
</gene>
<dbReference type="PIRSF" id="PIRSF000161">
    <property type="entry name" value="DHPR"/>
    <property type="match status" value="1"/>
</dbReference>
<evidence type="ECO:0000256" key="7">
    <source>
        <dbReference type="ARBA" id="ARBA00023027"/>
    </source>
</evidence>
<dbReference type="GO" id="GO:0009089">
    <property type="term" value="P:lysine biosynthetic process via diaminopimelate"/>
    <property type="evidence" value="ECO:0007669"/>
    <property type="project" value="UniProtKB-UniRule"/>
</dbReference>
<dbReference type="PANTHER" id="PTHR20836">
    <property type="entry name" value="DIHYDRODIPICOLINATE REDUCTASE"/>
    <property type="match status" value="1"/>
</dbReference>
<dbReference type="HAMAP" id="MF_00102">
    <property type="entry name" value="DapB"/>
    <property type="match status" value="1"/>
</dbReference>
<evidence type="ECO:0000256" key="6">
    <source>
        <dbReference type="ARBA" id="ARBA00023002"/>
    </source>
</evidence>
<evidence type="ECO:0000256" key="1">
    <source>
        <dbReference type="ARBA" id="ARBA00006642"/>
    </source>
</evidence>
<dbReference type="GO" id="GO:0050661">
    <property type="term" value="F:NADP binding"/>
    <property type="evidence" value="ECO:0007669"/>
    <property type="project" value="UniProtKB-UniRule"/>
</dbReference>
<comment type="caution">
    <text evidence="13">Lacks conserved residue(s) required for the propagation of feature annotation.</text>
</comment>
<dbReference type="InterPro" id="IPR000846">
    <property type="entry name" value="DapB_N"/>
</dbReference>
<dbReference type="InterPro" id="IPR036291">
    <property type="entry name" value="NAD(P)-bd_dom_sf"/>
</dbReference>
<dbReference type="InterPro" id="IPR022663">
    <property type="entry name" value="DapB_C"/>
</dbReference>
<accession>A0A7C3RLG0</accession>
<dbReference type="InterPro" id="IPR022664">
    <property type="entry name" value="DapB_N_CS"/>
</dbReference>
<comment type="subunit">
    <text evidence="13">Homotetramer.</text>
</comment>
<evidence type="ECO:0000256" key="13">
    <source>
        <dbReference type="HAMAP-Rule" id="MF_00102"/>
    </source>
</evidence>
<dbReference type="EC" id="1.17.1.8" evidence="10 13"/>
<organism evidence="16">
    <name type="scientific">Archaeoglobus fulgidus</name>
    <dbReference type="NCBI Taxonomy" id="2234"/>
    <lineage>
        <taxon>Archaea</taxon>
        <taxon>Methanobacteriati</taxon>
        <taxon>Methanobacteriota</taxon>
        <taxon>Archaeoglobi</taxon>
        <taxon>Archaeoglobales</taxon>
        <taxon>Archaeoglobaceae</taxon>
        <taxon>Archaeoglobus</taxon>
    </lineage>
</organism>
<dbReference type="GO" id="GO:0005737">
    <property type="term" value="C:cytoplasm"/>
    <property type="evidence" value="ECO:0007669"/>
    <property type="project" value="UniProtKB-SubCell"/>
</dbReference>
<evidence type="ECO:0000256" key="12">
    <source>
        <dbReference type="ARBA" id="ARBA00049396"/>
    </source>
</evidence>
<evidence type="ECO:0000259" key="15">
    <source>
        <dbReference type="Pfam" id="PF05173"/>
    </source>
</evidence>
<dbReference type="GO" id="GO:0016726">
    <property type="term" value="F:oxidoreductase activity, acting on CH or CH2 groups, NAD or NADP as acceptor"/>
    <property type="evidence" value="ECO:0007669"/>
    <property type="project" value="UniProtKB-UniRule"/>
</dbReference>
<dbReference type="GO" id="GO:0008839">
    <property type="term" value="F:4-hydroxy-tetrahydrodipicolinate reductase"/>
    <property type="evidence" value="ECO:0007669"/>
    <property type="project" value="UniProtKB-UniRule"/>
</dbReference>
<keyword evidence="2 13" id="KW-0963">Cytoplasm</keyword>
<name>A0A7C3RLG0_ARCFL</name>
<evidence type="ECO:0000259" key="14">
    <source>
        <dbReference type="Pfam" id="PF01113"/>
    </source>
</evidence>
<feature type="active site" description="Proton donor/acceptor" evidence="13">
    <location>
        <position position="147"/>
    </location>
</feature>
<feature type="binding site" evidence="13">
    <location>
        <begin position="91"/>
        <end position="93"/>
    </location>
    <ligand>
        <name>NAD(+)</name>
        <dbReference type="ChEBI" id="CHEBI:57540"/>
    </ligand>
</feature>
<feature type="domain" description="Dihydrodipicolinate reductase C-terminal" evidence="15">
    <location>
        <begin position="121"/>
        <end position="256"/>
    </location>
</feature>
<dbReference type="GO" id="GO:0019877">
    <property type="term" value="P:diaminopimelate biosynthetic process"/>
    <property type="evidence" value="ECO:0007669"/>
    <property type="project" value="UniProtKB-UniRule"/>
</dbReference>
<dbReference type="AlphaFoldDB" id="A0A7C3RLG0"/>
<keyword evidence="4 13" id="KW-0521">NADP</keyword>